<evidence type="ECO:0000256" key="2">
    <source>
        <dbReference type="ARBA" id="ARBA00022729"/>
    </source>
</evidence>
<feature type="signal peptide" evidence="3">
    <location>
        <begin position="1"/>
        <end position="20"/>
    </location>
</feature>
<dbReference type="PANTHER" id="PTHR33227">
    <property type="entry name" value="STIGMA-SPECIFIC STIG1-LIKE PROTEIN 3"/>
    <property type="match status" value="1"/>
</dbReference>
<dbReference type="Pfam" id="PF04885">
    <property type="entry name" value="Stig1"/>
    <property type="match status" value="1"/>
</dbReference>
<dbReference type="InterPro" id="IPR006969">
    <property type="entry name" value="Stig-like"/>
</dbReference>
<sequence length="147" mass="14991">MAKLTVTVIVLLTLLAAAAAGTVSDAGATTTIPAGRQQAARRSRFLLANSAVYNSPPLTPSYGACSKKSAAVCFAPGSPGPTCCGGQCVDTAASADHCGRCNKLCKHDRSTCCGGRCVDLLSDEDNCGTCGNRCNKKCSNGFCDYAL</sequence>
<dbReference type="Proteomes" id="UP000604825">
    <property type="component" value="Unassembled WGS sequence"/>
</dbReference>
<evidence type="ECO:0000313" key="5">
    <source>
        <dbReference type="Proteomes" id="UP000604825"/>
    </source>
</evidence>
<accession>A0A811Q5K7</accession>
<dbReference type="OrthoDB" id="776013at2759"/>
<protein>
    <submittedName>
        <fullName evidence="4">Uncharacterized protein</fullName>
    </submittedName>
</protein>
<comment type="caution">
    <text evidence="4">The sequence shown here is derived from an EMBL/GenBank/DDBJ whole genome shotgun (WGS) entry which is preliminary data.</text>
</comment>
<dbReference type="PANTHER" id="PTHR33227:SF31">
    <property type="entry name" value="4FE-4S FERREDOXIN-TYPE DOMAIN-CONTAINING PROTEIN"/>
    <property type="match status" value="1"/>
</dbReference>
<keyword evidence="2 3" id="KW-0732">Signal</keyword>
<organism evidence="4 5">
    <name type="scientific">Miscanthus lutarioriparius</name>
    <dbReference type="NCBI Taxonomy" id="422564"/>
    <lineage>
        <taxon>Eukaryota</taxon>
        <taxon>Viridiplantae</taxon>
        <taxon>Streptophyta</taxon>
        <taxon>Embryophyta</taxon>
        <taxon>Tracheophyta</taxon>
        <taxon>Spermatophyta</taxon>
        <taxon>Magnoliopsida</taxon>
        <taxon>Liliopsida</taxon>
        <taxon>Poales</taxon>
        <taxon>Poaceae</taxon>
        <taxon>PACMAD clade</taxon>
        <taxon>Panicoideae</taxon>
        <taxon>Andropogonodae</taxon>
        <taxon>Andropogoneae</taxon>
        <taxon>Saccharinae</taxon>
        <taxon>Miscanthus</taxon>
    </lineage>
</organism>
<feature type="chain" id="PRO_5033006667" evidence="3">
    <location>
        <begin position="21"/>
        <end position="147"/>
    </location>
</feature>
<comment type="similarity">
    <text evidence="1">Belongs to the STIG1 family.</text>
</comment>
<evidence type="ECO:0000256" key="3">
    <source>
        <dbReference type="SAM" id="SignalP"/>
    </source>
</evidence>
<keyword evidence="5" id="KW-1185">Reference proteome</keyword>
<evidence type="ECO:0000256" key="1">
    <source>
        <dbReference type="ARBA" id="ARBA00006010"/>
    </source>
</evidence>
<name>A0A811Q5K7_9POAL</name>
<reference evidence="4" key="1">
    <citation type="submission" date="2020-10" db="EMBL/GenBank/DDBJ databases">
        <authorList>
            <person name="Han B."/>
            <person name="Lu T."/>
            <person name="Zhao Q."/>
            <person name="Huang X."/>
            <person name="Zhao Y."/>
        </authorList>
    </citation>
    <scope>NUCLEOTIDE SEQUENCE</scope>
</reference>
<dbReference type="AlphaFoldDB" id="A0A811Q5K7"/>
<dbReference type="EMBL" id="CAJGYO010000009">
    <property type="protein sequence ID" value="CAD6252525.1"/>
    <property type="molecule type" value="Genomic_DNA"/>
</dbReference>
<gene>
    <name evidence="4" type="ORF">NCGR_LOCUS36176</name>
</gene>
<proteinExistence type="inferred from homology"/>
<evidence type="ECO:0000313" key="4">
    <source>
        <dbReference type="EMBL" id="CAD6252525.1"/>
    </source>
</evidence>